<sequence length="88" mass="9428">MSETRDVPERYTVVLKPRLADAEGHPDHGNPLRAVPVEAVGGVGESGYPRYEGGGVRAEIDPRTRTVEAVTVDGNELPYGWVAEVAEG</sequence>
<keyword evidence="2" id="KW-1185">Reference proteome</keyword>
<dbReference type="Proteomes" id="UP001163064">
    <property type="component" value="Unassembled WGS sequence"/>
</dbReference>
<evidence type="ECO:0000313" key="1">
    <source>
        <dbReference type="EMBL" id="MCX3061694.1"/>
    </source>
</evidence>
<reference evidence="1" key="1">
    <citation type="submission" date="2022-10" db="EMBL/GenBank/DDBJ databases">
        <title>Streptomyces beihaiensis sp. nov., a chitin degrading actinobacterium, isolated from shrimp pond soil.</title>
        <authorList>
            <person name="Xie J."/>
            <person name="Shen N."/>
        </authorList>
    </citation>
    <scope>NUCLEOTIDE SEQUENCE</scope>
    <source>
        <strain evidence="1">GXMU-J5</strain>
    </source>
</reference>
<comment type="caution">
    <text evidence="1">The sequence shown here is derived from an EMBL/GenBank/DDBJ whole genome shotgun (WGS) entry which is preliminary data.</text>
</comment>
<proteinExistence type="predicted"/>
<gene>
    <name evidence="1" type="ORF">OFY01_18380</name>
</gene>
<organism evidence="1 2">
    <name type="scientific">Streptomyces beihaiensis</name>
    <dbReference type="NCBI Taxonomy" id="2984495"/>
    <lineage>
        <taxon>Bacteria</taxon>
        <taxon>Bacillati</taxon>
        <taxon>Actinomycetota</taxon>
        <taxon>Actinomycetes</taxon>
        <taxon>Kitasatosporales</taxon>
        <taxon>Streptomycetaceae</taxon>
        <taxon>Streptomyces</taxon>
    </lineage>
</organism>
<dbReference type="EMBL" id="JAPHNL010000233">
    <property type="protein sequence ID" value="MCX3061694.1"/>
    <property type="molecule type" value="Genomic_DNA"/>
</dbReference>
<dbReference type="RefSeq" id="WP_266601264.1">
    <property type="nucleotide sequence ID" value="NZ_JAPHNL010000233.1"/>
</dbReference>
<accession>A0ABT3TXE7</accession>
<evidence type="ECO:0000313" key="2">
    <source>
        <dbReference type="Proteomes" id="UP001163064"/>
    </source>
</evidence>
<name>A0ABT3TXE7_9ACTN</name>
<protein>
    <submittedName>
        <fullName evidence="1">Uncharacterized protein</fullName>
    </submittedName>
</protein>